<dbReference type="RefSeq" id="WP_278321767.1">
    <property type="nucleotide sequence ID" value="NZ_LITT01000008.1"/>
</dbReference>
<dbReference type="EMBL" id="LITT01000008">
    <property type="protein sequence ID" value="OAA91078.1"/>
    <property type="molecule type" value="Genomic_DNA"/>
</dbReference>
<protein>
    <submittedName>
        <fullName evidence="1">Uncharacterized protein</fullName>
    </submittedName>
</protein>
<comment type="caution">
    <text evidence="1">The sequence shown here is derived from an EMBL/GenBank/DDBJ whole genome shotgun (WGS) entry which is preliminary data.</text>
</comment>
<proteinExistence type="predicted"/>
<dbReference type="PATRIC" id="fig|1538.10.peg.1411"/>
<organism evidence="1 2">
    <name type="scientific">Clostridium ljungdahlii</name>
    <dbReference type="NCBI Taxonomy" id="1538"/>
    <lineage>
        <taxon>Bacteria</taxon>
        <taxon>Bacillati</taxon>
        <taxon>Bacillota</taxon>
        <taxon>Clostridia</taxon>
        <taxon>Eubacteriales</taxon>
        <taxon>Clostridiaceae</taxon>
        <taxon>Clostridium</taxon>
    </lineage>
</organism>
<sequence>MYKIMTVEDDLRLCEEIQEALSNLIEIKIILQRGLKKMEKRYLK</sequence>
<accession>A0A166RSU4</accession>
<gene>
    <name evidence="1" type="ORF">WY13_00908</name>
</gene>
<dbReference type="AlphaFoldDB" id="A0A166RSU4"/>
<name>A0A166RSU4_9CLOT</name>
<dbReference type="Proteomes" id="UP000077407">
    <property type="component" value="Unassembled WGS sequence"/>
</dbReference>
<reference evidence="1 2" key="1">
    <citation type="journal article" date="2015" name="Biotechnol. Bioeng.">
        <title>Genome sequence and phenotypic characterization of Caulobacter segnis.</title>
        <authorList>
            <person name="Patel S."/>
            <person name="Fletcher B."/>
            <person name="Scott D.C."/>
            <person name="Ely B."/>
        </authorList>
    </citation>
    <scope>NUCLEOTIDE SEQUENCE [LARGE SCALE GENOMIC DNA]</scope>
    <source>
        <strain evidence="1 2">ERI-2</strain>
    </source>
</reference>
<evidence type="ECO:0000313" key="2">
    <source>
        <dbReference type="Proteomes" id="UP000077407"/>
    </source>
</evidence>
<evidence type="ECO:0000313" key="1">
    <source>
        <dbReference type="EMBL" id="OAA91078.1"/>
    </source>
</evidence>